<sequence>MTIHGRGVRALNAAQAVHVLVGAVDVLDGCKESGHR</sequence>
<dbReference type="HOGENOM" id="CLU_3358779_0_0_11"/>
<protein>
    <submittedName>
        <fullName evidence="1">Uncharacterized protein</fullName>
    </submittedName>
</protein>
<dbReference type="Proteomes" id="UP000013304">
    <property type="component" value="Chromosome"/>
</dbReference>
<proteinExistence type="predicted"/>
<name>N0CM02_STRMI</name>
<dbReference type="KEGG" id="sfi:SFUL_1632"/>
<gene>
    <name evidence="1" type="ORF">SFUL_1632</name>
</gene>
<accession>N0CM02</accession>
<organism evidence="1 2">
    <name type="scientific">Streptomyces microflavus DSM 40593</name>
    <dbReference type="NCBI Taxonomy" id="1303692"/>
    <lineage>
        <taxon>Bacteria</taxon>
        <taxon>Bacillati</taxon>
        <taxon>Actinomycetota</taxon>
        <taxon>Actinomycetes</taxon>
        <taxon>Kitasatosporales</taxon>
        <taxon>Streptomycetaceae</taxon>
        <taxon>Streptomyces</taxon>
    </lineage>
</organism>
<evidence type="ECO:0000313" key="1">
    <source>
        <dbReference type="EMBL" id="AGK76600.1"/>
    </source>
</evidence>
<dbReference type="EMBL" id="CP005080">
    <property type="protein sequence ID" value="AGK76600.1"/>
    <property type="molecule type" value="Genomic_DNA"/>
</dbReference>
<evidence type="ECO:0000313" key="2">
    <source>
        <dbReference type="Proteomes" id="UP000013304"/>
    </source>
</evidence>
<reference evidence="1 2" key="1">
    <citation type="submission" date="2013-04" db="EMBL/GenBank/DDBJ databases">
        <title>Complete genome sequence of Streptomyces fulvissimus.</title>
        <authorList>
            <person name="Myronovskyi M."/>
            <person name="Tokovenko B."/>
            <person name="Manderscheid N."/>
            <person name="Petzke L."/>
            <person name="Luzhetskyy A."/>
        </authorList>
    </citation>
    <scope>NUCLEOTIDE SEQUENCE [LARGE SCALE GENOMIC DNA]</scope>
    <source>
        <strain evidence="1 2">DSM 40593</strain>
    </source>
</reference>
<dbReference type="AlphaFoldDB" id="N0CM02"/>